<gene>
    <name evidence="2" type="ORF">DI551_03420</name>
</gene>
<dbReference type="Pfam" id="PF00773">
    <property type="entry name" value="RNB"/>
    <property type="match status" value="1"/>
</dbReference>
<sequence length="714" mass="81228">MAKTIPVEYDDKRLRQVVQMNAEGVTIPTLLRGFGLADNDHSFLQTRLQALVDEGFATYDARKKKYAATNPMSNLVVARVSKFLNGNTKVVLEIENMDEEFPFLVTMTSNKLKRIRGPKTVRLNERLAVVLNRHSGVELKARFFGKFVGTKNPTIVGHFNRKAEQRFVPYDPGVSSAFKVGEEFSKRVDPRKSFFASIPSTLDPYNPILEIGDQKWDPETGTPIAIILAKKHGIRIRHDKETYAQSRKVMRYRFDNQGRRDLTNERVLVVDPPDAADHDDGFKIEKTDYGFRTLVTIADVAHYVRPGTHMDREARESGFTHYFPDQTFHNFPARFVRHASLIEGYKKPVIYIEQFWNEYGEEIEDAVIGAGIIASQKQMTYQQLEDLINSDDPSVADYKEMGEILIQNMRFERGITFDTEGVDKNAPFAQSLVSTMMMAGNKAIAEFLLYERVPFPSRSHSGSDNLYAFAETKEVLESWGYDVPATITQMNNAHALNDILMEAERRRERVKVEEFIKRNFLQPASYTMEPFSHFGIGAENYTHATSPIRRYVDLLALRGVHTALGNHELGLSDQDIEMMPRTVNNMNYLQNVARRVHLDKLRYFAISDLLRHEGHVMNATIGRFDGHKAEIILGDKGRGLRKTLDVSNLPAPWGISKDGKRLLFKGKMITENCPIKVKLGLVSPNKAEWDVSDVIPASEVKPKRSAVSKYQPSL</sequence>
<dbReference type="InterPro" id="IPR012340">
    <property type="entry name" value="NA-bd_OB-fold"/>
</dbReference>
<reference evidence="2 3" key="1">
    <citation type="submission" date="2017-08" db="EMBL/GenBank/DDBJ databases">
        <title>Infants hospitalized years apart are colonized by the same room-sourced microbial strains.</title>
        <authorList>
            <person name="Brooks B."/>
            <person name="Olm M.R."/>
            <person name="Firek B.A."/>
            <person name="Baker R."/>
            <person name="Thomas B.C."/>
            <person name="Morowitz M.J."/>
            <person name="Banfield J.F."/>
        </authorList>
    </citation>
    <scope>NUCLEOTIDE SEQUENCE [LARGE SCALE GENOMIC DNA]</scope>
    <source>
        <strain evidence="2">S2_005_002_R2_29</strain>
    </source>
</reference>
<protein>
    <recommendedName>
        <fullName evidence="1">RNB domain-containing protein</fullName>
    </recommendedName>
</protein>
<dbReference type="SMART" id="SM00955">
    <property type="entry name" value="RNB"/>
    <property type="match status" value="1"/>
</dbReference>
<dbReference type="GO" id="GO:0003723">
    <property type="term" value="F:RNA binding"/>
    <property type="evidence" value="ECO:0007669"/>
    <property type="project" value="InterPro"/>
</dbReference>
<dbReference type="PANTHER" id="PTHR23355:SF9">
    <property type="entry name" value="DIS3-LIKE EXONUCLEASE 2"/>
    <property type="match status" value="1"/>
</dbReference>
<dbReference type="GO" id="GO:0000175">
    <property type="term" value="F:3'-5'-RNA exonuclease activity"/>
    <property type="evidence" value="ECO:0007669"/>
    <property type="project" value="TreeGrafter"/>
</dbReference>
<evidence type="ECO:0000259" key="1">
    <source>
        <dbReference type="SMART" id="SM00955"/>
    </source>
</evidence>
<comment type="caution">
    <text evidence="2">The sequence shown here is derived from an EMBL/GenBank/DDBJ whole genome shotgun (WGS) entry which is preliminary data.</text>
</comment>
<dbReference type="PANTHER" id="PTHR23355">
    <property type="entry name" value="RIBONUCLEASE"/>
    <property type="match status" value="1"/>
</dbReference>
<name>A0A2W5N9K0_9BACT</name>
<dbReference type="GO" id="GO:0006402">
    <property type="term" value="P:mRNA catabolic process"/>
    <property type="evidence" value="ECO:0007669"/>
    <property type="project" value="TreeGrafter"/>
</dbReference>
<dbReference type="EMBL" id="QFQB01000013">
    <property type="protein sequence ID" value="PZQ47425.1"/>
    <property type="molecule type" value="Genomic_DNA"/>
</dbReference>
<dbReference type="AlphaFoldDB" id="A0A2W5N9K0"/>
<dbReference type="InterPro" id="IPR001900">
    <property type="entry name" value="RNase_II/R"/>
</dbReference>
<organism evidence="2 3">
    <name type="scientific">Micavibrio aeruginosavorus</name>
    <dbReference type="NCBI Taxonomy" id="349221"/>
    <lineage>
        <taxon>Bacteria</taxon>
        <taxon>Pseudomonadati</taxon>
        <taxon>Bdellovibrionota</taxon>
        <taxon>Bdellovibrionia</taxon>
        <taxon>Bdellovibrionales</taxon>
        <taxon>Pseudobdellovibrionaceae</taxon>
        <taxon>Micavibrio</taxon>
    </lineage>
</organism>
<evidence type="ECO:0000313" key="2">
    <source>
        <dbReference type="EMBL" id="PZQ47425.1"/>
    </source>
</evidence>
<dbReference type="InterPro" id="IPR050180">
    <property type="entry name" value="RNR_Ribonuclease"/>
</dbReference>
<dbReference type="GO" id="GO:0000932">
    <property type="term" value="C:P-body"/>
    <property type="evidence" value="ECO:0007669"/>
    <property type="project" value="TreeGrafter"/>
</dbReference>
<proteinExistence type="predicted"/>
<dbReference type="SUPFAM" id="SSF50249">
    <property type="entry name" value="Nucleic acid-binding proteins"/>
    <property type="match status" value="1"/>
</dbReference>
<accession>A0A2W5N9K0</accession>
<dbReference type="Proteomes" id="UP000249417">
    <property type="component" value="Unassembled WGS sequence"/>
</dbReference>
<feature type="domain" description="RNB" evidence="1">
    <location>
        <begin position="259"/>
        <end position="566"/>
    </location>
</feature>
<evidence type="ECO:0000313" key="3">
    <source>
        <dbReference type="Proteomes" id="UP000249417"/>
    </source>
</evidence>